<proteinExistence type="inferred from homology"/>
<evidence type="ECO:0000256" key="2">
    <source>
        <dbReference type="ARBA" id="ARBA00017823"/>
    </source>
</evidence>
<sequence length="93" mass="10260">MFINNHIQSLASVYGAQSVSGTSTRKPVTKAVESSSVQLSTQAQDFSAILQKIRSKKDDVRMDKVTELESQISNGTYKIDENAIAASMLNMRY</sequence>
<dbReference type="Pfam" id="PF04316">
    <property type="entry name" value="FlgM"/>
    <property type="match status" value="1"/>
</dbReference>
<evidence type="ECO:0000313" key="9">
    <source>
        <dbReference type="Proteomes" id="UP000184404"/>
    </source>
</evidence>
<dbReference type="OrthoDB" id="1683949at2"/>
<evidence type="ECO:0000256" key="3">
    <source>
        <dbReference type="ARBA" id="ARBA00022491"/>
    </source>
</evidence>
<dbReference type="STRING" id="1123243.SAMN02745190_00144"/>
<protein>
    <recommendedName>
        <fullName evidence="2">Negative regulator of flagellin synthesis</fullName>
    </recommendedName>
</protein>
<dbReference type="GO" id="GO:0045892">
    <property type="term" value="P:negative regulation of DNA-templated transcription"/>
    <property type="evidence" value="ECO:0007669"/>
    <property type="project" value="InterPro"/>
</dbReference>
<evidence type="ECO:0000256" key="1">
    <source>
        <dbReference type="ARBA" id="ARBA00005322"/>
    </source>
</evidence>
<keyword evidence="3" id="KW-0678">Repressor</keyword>
<dbReference type="SUPFAM" id="SSF101498">
    <property type="entry name" value="Anti-sigma factor FlgM"/>
    <property type="match status" value="1"/>
</dbReference>
<keyword evidence="4" id="KW-1005">Bacterial flagellum biogenesis</keyword>
<evidence type="ECO:0000259" key="7">
    <source>
        <dbReference type="Pfam" id="PF04316"/>
    </source>
</evidence>
<gene>
    <name evidence="8" type="ORF">SAMN02745190_00144</name>
</gene>
<dbReference type="InterPro" id="IPR035890">
    <property type="entry name" value="Anti-sigma-28_factor_FlgM_sf"/>
</dbReference>
<accession>A0A1M4SI83</accession>
<comment type="similarity">
    <text evidence="1">Belongs to the FlgM family.</text>
</comment>
<dbReference type="NCBIfam" id="TIGR03824">
    <property type="entry name" value="FlgM_jcvi"/>
    <property type="match status" value="1"/>
</dbReference>
<dbReference type="InterPro" id="IPR031316">
    <property type="entry name" value="FlgM_C"/>
</dbReference>
<dbReference type="EMBL" id="FQUG01000002">
    <property type="protein sequence ID" value="SHE31862.1"/>
    <property type="molecule type" value="Genomic_DNA"/>
</dbReference>
<organism evidence="8 9">
    <name type="scientific">Schwartzia succinivorans DSM 10502</name>
    <dbReference type="NCBI Taxonomy" id="1123243"/>
    <lineage>
        <taxon>Bacteria</taxon>
        <taxon>Bacillati</taxon>
        <taxon>Bacillota</taxon>
        <taxon>Negativicutes</taxon>
        <taxon>Selenomonadales</taxon>
        <taxon>Selenomonadaceae</taxon>
        <taxon>Schwartzia</taxon>
    </lineage>
</organism>
<dbReference type="AlphaFoldDB" id="A0A1M4SI83"/>
<dbReference type="InterPro" id="IPR007412">
    <property type="entry name" value="FlgM"/>
</dbReference>
<dbReference type="Proteomes" id="UP000184404">
    <property type="component" value="Unassembled WGS sequence"/>
</dbReference>
<dbReference type="GO" id="GO:0044781">
    <property type="term" value="P:bacterial-type flagellum organization"/>
    <property type="evidence" value="ECO:0007669"/>
    <property type="project" value="UniProtKB-KW"/>
</dbReference>
<dbReference type="RefSeq" id="WP_072934272.1">
    <property type="nucleotide sequence ID" value="NZ_FQUG01000002.1"/>
</dbReference>
<keyword evidence="6" id="KW-0804">Transcription</keyword>
<keyword evidence="9" id="KW-1185">Reference proteome</keyword>
<evidence type="ECO:0000313" key="8">
    <source>
        <dbReference type="EMBL" id="SHE31862.1"/>
    </source>
</evidence>
<reference evidence="8 9" key="1">
    <citation type="submission" date="2016-11" db="EMBL/GenBank/DDBJ databases">
        <authorList>
            <person name="Jaros S."/>
            <person name="Januszkiewicz K."/>
            <person name="Wedrychowicz H."/>
        </authorList>
    </citation>
    <scope>NUCLEOTIDE SEQUENCE [LARGE SCALE GENOMIC DNA]</scope>
    <source>
        <strain evidence="8 9">DSM 10502</strain>
    </source>
</reference>
<evidence type="ECO:0000256" key="5">
    <source>
        <dbReference type="ARBA" id="ARBA00023015"/>
    </source>
</evidence>
<name>A0A1M4SI83_9FIRM</name>
<keyword evidence="5" id="KW-0805">Transcription regulation</keyword>
<evidence type="ECO:0000256" key="4">
    <source>
        <dbReference type="ARBA" id="ARBA00022795"/>
    </source>
</evidence>
<feature type="domain" description="Anti-sigma-28 factor FlgM C-terminal" evidence="7">
    <location>
        <begin position="36"/>
        <end position="90"/>
    </location>
</feature>
<evidence type="ECO:0000256" key="6">
    <source>
        <dbReference type="ARBA" id="ARBA00023163"/>
    </source>
</evidence>